<comment type="caution">
    <text evidence="2">The sequence shown here is derived from an EMBL/GenBank/DDBJ whole genome shotgun (WGS) entry which is preliminary data.</text>
</comment>
<feature type="compositionally biased region" description="Basic and acidic residues" evidence="1">
    <location>
        <begin position="60"/>
        <end position="73"/>
    </location>
</feature>
<reference evidence="2" key="1">
    <citation type="submission" date="2019-08" db="EMBL/GenBank/DDBJ databases">
        <title>The genome of the North American firefly Photinus pyralis.</title>
        <authorList>
            <consortium name="Photinus pyralis genome working group"/>
            <person name="Fallon T.R."/>
            <person name="Sander Lower S.E."/>
            <person name="Weng J.-K."/>
        </authorList>
    </citation>
    <scope>NUCLEOTIDE SEQUENCE</scope>
    <source>
        <strain evidence="2">TRF0915ILg1</strain>
        <tissue evidence="2">Whole body</tissue>
    </source>
</reference>
<protein>
    <recommendedName>
        <fullName evidence="4">Zinc finger PHD-type domain-containing protein</fullName>
    </recommendedName>
</protein>
<dbReference type="InterPro" id="IPR011011">
    <property type="entry name" value="Znf_FYVE_PHD"/>
</dbReference>
<dbReference type="AlphaFoldDB" id="A0A8K0CHS3"/>
<gene>
    <name evidence="2" type="ORF">ILUMI_20840</name>
</gene>
<name>A0A8K0CHS3_IGNLU</name>
<sequence length="157" mass="18150">MLLVSSILHTLQYAEWTWHNQRLNVRRSEQSKVPTSSPYKNELLERKRVAGKKKQAAVTRKLEKDAKKNEMGSKGRKSGASQLSKIADEGNKTNKKRQKKLDCGGNKETTGHDTTCIICLESFEEEWVQYIECKQWAHIGCVDQQHILYFICDFCKM</sequence>
<dbReference type="Proteomes" id="UP000801492">
    <property type="component" value="Unassembled WGS sequence"/>
</dbReference>
<evidence type="ECO:0000313" key="2">
    <source>
        <dbReference type="EMBL" id="KAF2885371.1"/>
    </source>
</evidence>
<dbReference type="SUPFAM" id="SSF57903">
    <property type="entry name" value="FYVE/PHD zinc finger"/>
    <property type="match status" value="1"/>
</dbReference>
<dbReference type="EMBL" id="VTPC01089963">
    <property type="protein sequence ID" value="KAF2885371.1"/>
    <property type="molecule type" value="Genomic_DNA"/>
</dbReference>
<evidence type="ECO:0000313" key="3">
    <source>
        <dbReference type="Proteomes" id="UP000801492"/>
    </source>
</evidence>
<dbReference type="OrthoDB" id="8196822at2759"/>
<feature type="region of interest" description="Disordered" evidence="1">
    <location>
        <begin position="27"/>
        <end position="103"/>
    </location>
</feature>
<keyword evidence="3" id="KW-1185">Reference proteome</keyword>
<proteinExistence type="predicted"/>
<evidence type="ECO:0008006" key="4">
    <source>
        <dbReference type="Google" id="ProtNLM"/>
    </source>
</evidence>
<accession>A0A8K0CHS3</accession>
<evidence type="ECO:0000256" key="1">
    <source>
        <dbReference type="SAM" id="MobiDB-lite"/>
    </source>
</evidence>
<organism evidence="2 3">
    <name type="scientific">Ignelater luminosus</name>
    <name type="common">Cucubano</name>
    <name type="synonym">Pyrophorus luminosus</name>
    <dbReference type="NCBI Taxonomy" id="2038154"/>
    <lineage>
        <taxon>Eukaryota</taxon>
        <taxon>Metazoa</taxon>
        <taxon>Ecdysozoa</taxon>
        <taxon>Arthropoda</taxon>
        <taxon>Hexapoda</taxon>
        <taxon>Insecta</taxon>
        <taxon>Pterygota</taxon>
        <taxon>Neoptera</taxon>
        <taxon>Endopterygota</taxon>
        <taxon>Coleoptera</taxon>
        <taxon>Polyphaga</taxon>
        <taxon>Elateriformia</taxon>
        <taxon>Elateroidea</taxon>
        <taxon>Elateridae</taxon>
        <taxon>Agrypninae</taxon>
        <taxon>Pyrophorini</taxon>
        <taxon>Ignelater</taxon>
    </lineage>
</organism>